<keyword evidence="6" id="KW-1185">Reference proteome</keyword>
<dbReference type="GO" id="GO:0003676">
    <property type="term" value="F:nucleic acid binding"/>
    <property type="evidence" value="ECO:0007669"/>
    <property type="project" value="InterPro"/>
</dbReference>
<accession>A0A5S6QPX2</accession>
<dbReference type="PANTHER" id="PTHR10644">
    <property type="entry name" value="DNA REPAIR/RNA PROCESSING CPSF FAMILY"/>
    <property type="match status" value="1"/>
</dbReference>
<dbReference type="Pfam" id="PF23726">
    <property type="entry name" value="Beta-prop_RSE1_2nd"/>
    <property type="match status" value="1"/>
</dbReference>
<proteinExistence type="predicted"/>
<dbReference type="InterPro" id="IPR015943">
    <property type="entry name" value="WD40/YVTN_repeat-like_dom_sf"/>
</dbReference>
<evidence type="ECO:0000313" key="8">
    <source>
        <dbReference type="WBParaSite" id="TMUE_2000009386.2"/>
    </source>
</evidence>
<sequence>MHSPVVPIRKSYDRVSIPSLNALYNPTIIGFLHVKILNRFKKSKWMEKFAVIARRSLILYPDINCIGKQKGAKLFELAKVERHDLKIKLTTVHSKGTSGFGRTVKQLNVIVAMLADKTVVKLRLPNEDLAKKCAEVMSSQAHEAKESKRKVEEELANAIEFPYEKNSLTWKNIGTSLISMQEELIWVSRRSGTRIKNHVLHVFHFMTHLVNIRPRNNDSTGGKNATAAACYSGKREAQYINNKIQYITKAEKEFQREKERTANSPLSSEMVRQMDVSNDEVTSQTSSSDESQSLSKISASSSSDVYYDCVSAVSTVLAMSYNYVVTAHPTTAVTLALKGNFTSRDSVDLLVFKTNRFEIFTLCGEKLNLRQTVKLYGRVGAATLFVPAGEEKSCLALATLKNEFAILEYVDDGIQILGNKLLGEYTSSFYSPMILIWDSTHFVFGLSFCEAKFKLIKWNRERGSTISMTSFMVAEDSIVDMTFLPCQPKPTIAMLHCDNFGRRIQTHVIDENELELLDGTWKRDGVEPEAVALFAVPPPELGVLVLSTESVIYLNENTGCHYVGSLELFRAPYTSTIFEIEPRRLYMFGDVLGHIFLITLKSSDGRCTGINVEFFFKTSPPESICYLGNGLLFVGSRLGDSHLLKITDSNNAINSNCVKIVEVFSNLGPIVDMVMTDLEYREQKQIVVCSGHPAGGNLHVISSGMCVKELYKAELPGVLALWALRYLTEKTSDNLCLLSFMKHTKTLIFNDDCIEEVTIDGIETDEKTHCAANVGSGNGNMIVQVTPSCVCLIDASSDGHLINLWEEGSEDPINMADCNGSSGQVLLSVRNKLFYLIVNGDQLQQAGSTSFDFEVACLDISFAPNGRSEIACVSLWTDISVILIHLPTMTILKKHRLESDFIARSVLLARLEHTLHLFVGMGDGNLIIYDLNEMECELSNRWKVSVGRCPVSLKIFRSKIIEKVQGSGVSTCKNANNVMVCSDRHSVIYSSNDKLLFSCVNVRDVLCISPLNSEDYEQGCVFSNGEMLSFGLLDSVQRLHVRRVPLNEFPRAIAEQVDTSTYGIITVRCNNTIKTKNHLRELELLPASEMAYQQSKAPPPKQERLRTDGDFDIYAKVSSFVILDRNNFAILYNYRFPEGEECCALASCQLGDSKYPYYVVGTAFNVASNKAESMQGRILILKYSRGVSSKDGSLSLMCSHEVGSPPTVIVEYKRMLLVLVEENVWLYEFRVDEEKAVLSLLASYTSFVSLLSVRVEGDLIMCGDLQHSITILKHEDHSTELSLVAKDYYPKWLTAIAFVNNKEYLLADTFFNLYYCESSGKRPVPDGGEVIKATGYFHLGEFVNCIERGWIVLQNFKALCKPLCQPMIYGTAEGSLGVVCKISEDHFKILEALQQRIVRVFPCVGDLSHSRWRGFESCSMRHAVQGFVDGDVIENFLTFPKEIAMKVFDDVARKLKYDDPGFSLSGAGVQEIAEDLSKIH</sequence>
<feature type="domain" description="RSE1/DDB1/CPSF1 second beta-propeller" evidence="5">
    <location>
        <begin position="709"/>
        <end position="1031"/>
    </location>
</feature>
<protein>
    <submittedName>
        <fullName evidence="8">CPSF_A domain-containing protein</fullName>
    </submittedName>
    <submittedName>
        <fullName evidence="7">DNA damage-binding protein 1</fullName>
    </submittedName>
</protein>
<evidence type="ECO:0000259" key="5">
    <source>
        <dbReference type="Pfam" id="PF23726"/>
    </source>
</evidence>
<dbReference type="InterPro" id="IPR018846">
    <property type="entry name" value="Beta-prop_RSE1/DDB1/CPSF1_1st"/>
</dbReference>
<dbReference type="WBParaSite" id="TMUE_2000009386.1">
    <property type="protein sequence ID" value="TMUE_2000009386.1"/>
    <property type="gene ID" value="WBGene00286142"/>
</dbReference>
<dbReference type="InterPro" id="IPR058543">
    <property type="entry name" value="Beta-prop_RSE1/DDB1/CPSF1_2nd"/>
</dbReference>
<evidence type="ECO:0000256" key="2">
    <source>
        <dbReference type="ARBA" id="ARBA00023242"/>
    </source>
</evidence>
<dbReference type="InterPro" id="IPR050358">
    <property type="entry name" value="RSE1/DDB1/CFT1"/>
</dbReference>
<dbReference type="STRING" id="70415.A0A5S6QPX2"/>
<dbReference type="InterPro" id="IPR004871">
    <property type="entry name" value="RSE1/DDB1/CPSF1_C"/>
</dbReference>
<dbReference type="Pfam" id="PF03178">
    <property type="entry name" value="CPSF_A"/>
    <property type="match status" value="1"/>
</dbReference>
<feature type="domain" description="RSE1/DDB1/CPSF1 C-terminal" evidence="3">
    <location>
        <begin position="1118"/>
        <end position="1437"/>
    </location>
</feature>
<feature type="domain" description="RSE1/DDB1/CPSF1 first beta-propeller" evidence="4">
    <location>
        <begin position="333"/>
        <end position="658"/>
    </location>
</feature>
<organism evidence="6 7">
    <name type="scientific">Trichuris muris</name>
    <name type="common">Mouse whipworm</name>
    <dbReference type="NCBI Taxonomy" id="70415"/>
    <lineage>
        <taxon>Eukaryota</taxon>
        <taxon>Metazoa</taxon>
        <taxon>Ecdysozoa</taxon>
        <taxon>Nematoda</taxon>
        <taxon>Enoplea</taxon>
        <taxon>Dorylaimia</taxon>
        <taxon>Trichinellida</taxon>
        <taxon>Trichuridae</taxon>
        <taxon>Trichuris</taxon>
    </lineage>
</organism>
<evidence type="ECO:0000259" key="3">
    <source>
        <dbReference type="Pfam" id="PF03178"/>
    </source>
</evidence>
<dbReference type="Pfam" id="PF10433">
    <property type="entry name" value="Beta-prop_RSE1_1st"/>
    <property type="match status" value="1"/>
</dbReference>
<reference evidence="7" key="3">
    <citation type="submission" date="2019-12" db="UniProtKB">
        <authorList>
            <consortium name="WormBaseParasite"/>
        </authorList>
    </citation>
    <scope>IDENTIFICATION</scope>
</reference>
<dbReference type="SUPFAM" id="SSF50978">
    <property type="entry name" value="WD40 repeat-like"/>
    <property type="match status" value="1"/>
</dbReference>
<evidence type="ECO:0000259" key="4">
    <source>
        <dbReference type="Pfam" id="PF10433"/>
    </source>
</evidence>
<comment type="subcellular location">
    <subcellularLocation>
        <location evidence="1">Nucleus</location>
    </subcellularLocation>
</comment>
<evidence type="ECO:0000313" key="7">
    <source>
        <dbReference type="WBParaSite" id="TMUE_2000009386.1"/>
    </source>
</evidence>
<dbReference type="GO" id="GO:0005634">
    <property type="term" value="C:nucleus"/>
    <property type="evidence" value="ECO:0007669"/>
    <property type="project" value="UniProtKB-SubCell"/>
</dbReference>
<dbReference type="WBParaSite" id="TMUE_2000009386.2">
    <property type="protein sequence ID" value="TMUE_2000009386.2"/>
    <property type="gene ID" value="WBGene00286142"/>
</dbReference>
<name>A0A5S6QPX2_TRIMR</name>
<dbReference type="Proteomes" id="UP000046395">
    <property type="component" value="Unassembled WGS sequence"/>
</dbReference>
<dbReference type="InterPro" id="IPR036322">
    <property type="entry name" value="WD40_repeat_dom_sf"/>
</dbReference>
<dbReference type="Gene3D" id="1.10.150.910">
    <property type="match status" value="1"/>
</dbReference>
<reference evidence="6" key="2">
    <citation type="submission" date="2014-03" db="EMBL/GenBank/DDBJ databases">
        <title>The whipworm genome and dual-species transcriptomics of an intimate host-pathogen interaction.</title>
        <authorList>
            <person name="Foth B.J."/>
            <person name="Tsai I.J."/>
            <person name="Reid A.J."/>
            <person name="Bancroft A.J."/>
            <person name="Nichol S."/>
            <person name="Tracey A."/>
            <person name="Holroyd N."/>
            <person name="Cotton J.A."/>
            <person name="Stanley E.J."/>
            <person name="Zarowiecki M."/>
            <person name="Liu J.Z."/>
            <person name="Huckvale T."/>
            <person name="Cooper P.J."/>
            <person name="Grencis R.K."/>
            <person name="Berriman M."/>
        </authorList>
    </citation>
    <scope>NUCLEOTIDE SEQUENCE [LARGE SCALE GENOMIC DNA]</scope>
    <source>
        <strain evidence="6">Edinburgh</strain>
    </source>
</reference>
<keyword evidence="2" id="KW-0539">Nucleus</keyword>
<dbReference type="Gene3D" id="2.130.10.10">
    <property type="entry name" value="YVTN repeat-like/Quinoprotein amine dehydrogenase"/>
    <property type="match status" value="3"/>
</dbReference>
<evidence type="ECO:0000313" key="6">
    <source>
        <dbReference type="Proteomes" id="UP000046395"/>
    </source>
</evidence>
<reference evidence="6" key="1">
    <citation type="submission" date="2013-11" db="EMBL/GenBank/DDBJ databases">
        <authorList>
            <person name="Aslett M."/>
        </authorList>
    </citation>
    <scope>NUCLEOTIDE SEQUENCE [LARGE SCALE GENOMIC DNA]</scope>
    <source>
        <strain evidence="6">Edinburgh</strain>
    </source>
</reference>
<evidence type="ECO:0000256" key="1">
    <source>
        <dbReference type="ARBA" id="ARBA00004123"/>
    </source>
</evidence>